<dbReference type="CTD" id="20215091"/>
<feature type="domain" description="Cilia- and flagella-associated protein 58 central coiled coil" evidence="2">
    <location>
        <begin position="10"/>
        <end position="69"/>
    </location>
</feature>
<dbReference type="Proteomes" id="UP000015101">
    <property type="component" value="Unassembled WGS sequence"/>
</dbReference>
<keyword evidence="5" id="KW-1185">Reference proteome</keyword>
<dbReference type="InParanoid" id="T1G1Z3"/>
<dbReference type="OrthoDB" id="264785at2759"/>
<name>T1G1Z3_HELRO</name>
<evidence type="ECO:0000313" key="4">
    <source>
        <dbReference type="EnsemblMetazoa" id="HelroP75019"/>
    </source>
</evidence>
<reference evidence="4" key="3">
    <citation type="submission" date="2015-06" db="UniProtKB">
        <authorList>
            <consortium name="EnsemblMetazoa"/>
        </authorList>
    </citation>
    <scope>IDENTIFICATION</scope>
</reference>
<sequence>ISEKLHYHLKIISDKNIIGSQLVRRNDEIALLYEKLKLLEDKLNKGQIVYNRRLEDIRILKMEVRKLRCTNLYMSKGLETMEDKRLVYFRYFVDKIFRIQQENLLVRTRCKVLEDELENPLNIHRWRKIKGSDPSLYEMILKMQWLQKRLIKKTELVVQKEKIIIEKDLLYDELKKTMARQSGPETLEELVFSKNCLRNANNKIKVNFKLRSSFVNI</sequence>
<dbReference type="STRING" id="6412.T1G1Z3"/>
<dbReference type="GeneID" id="20215091"/>
<dbReference type="PANTHER" id="PTHR32083">
    <property type="entry name" value="CILIA AND FLAGELLA-ASSOCIATED PROTEIN 58-RELATED"/>
    <property type="match status" value="1"/>
</dbReference>
<dbReference type="eggNOG" id="ENOG502QPV7">
    <property type="taxonomic scope" value="Eukaryota"/>
</dbReference>
<dbReference type="EMBL" id="KB096080">
    <property type="protein sequence ID" value="ESO08316.1"/>
    <property type="molecule type" value="Genomic_DNA"/>
</dbReference>
<reference evidence="5" key="1">
    <citation type="submission" date="2012-12" db="EMBL/GenBank/DDBJ databases">
        <authorList>
            <person name="Hellsten U."/>
            <person name="Grimwood J."/>
            <person name="Chapman J.A."/>
            <person name="Shapiro H."/>
            <person name="Aerts A."/>
            <person name="Otillar R.P."/>
            <person name="Terry A.Y."/>
            <person name="Boore J.L."/>
            <person name="Simakov O."/>
            <person name="Marletaz F."/>
            <person name="Cho S.-J."/>
            <person name="Edsinger-Gonzales E."/>
            <person name="Havlak P."/>
            <person name="Kuo D.-H."/>
            <person name="Larsson T."/>
            <person name="Lv J."/>
            <person name="Arendt D."/>
            <person name="Savage R."/>
            <person name="Osoegawa K."/>
            <person name="de Jong P."/>
            <person name="Lindberg D.R."/>
            <person name="Seaver E.C."/>
            <person name="Weisblat D.A."/>
            <person name="Putnam N.H."/>
            <person name="Grigoriev I.V."/>
            <person name="Rokhsar D.S."/>
        </authorList>
    </citation>
    <scope>NUCLEOTIDE SEQUENCE</scope>
</reference>
<accession>T1G1Z3</accession>
<keyword evidence="1" id="KW-0175">Coiled coil</keyword>
<protein>
    <recommendedName>
        <fullName evidence="2">Cilia- and flagella-associated protein 58 central coiled coil domain-containing protein</fullName>
    </recommendedName>
</protein>
<dbReference type="EMBL" id="AMQM01003186">
    <property type="status" value="NOT_ANNOTATED_CDS"/>
    <property type="molecule type" value="Genomic_DNA"/>
</dbReference>
<proteinExistence type="predicted"/>
<evidence type="ECO:0000256" key="1">
    <source>
        <dbReference type="ARBA" id="ARBA00023054"/>
    </source>
</evidence>
<dbReference type="EnsemblMetazoa" id="HelroT75019">
    <property type="protein sequence ID" value="HelroP75019"/>
    <property type="gene ID" value="HelroG75019"/>
</dbReference>
<dbReference type="InterPro" id="IPR049270">
    <property type="entry name" value="CFAP58_CC"/>
</dbReference>
<dbReference type="Pfam" id="PF21771">
    <property type="entry name" value="CFAP58_CC"/>
    <property type="match status" value="1"/>
</dbReference>
<dbReference type="PANTHER" id="PTHR32083:SF0">
    <property type="entry name" value="CILIA AND FLAGELLA-ASSOCIATED PROTEIN 58"/>
    <property type="match status" value="1"/>
</dbReference>
<gene>
    <name evidence="4" type="primary">20215091</name>
    <name evidence="3" type="ORF">HELRODRAFT_75019</name>
</gene>
<evidence type="ECO:0000313" key="3">
    <source>
        <dbReference type="EMBL" id="ESO08316.1"/>
    </source>
</evidence>
<dbReference type="AlphaFoldDB" id="T1G1Z3"/>
<dbReference type="RefSeq" id="XP_009013246.1">
    <property type="nucleotide sequence ID" value="XM_009014998.1"/>
</dbReference>
<evidence type="ECO:0000259" key="2">
    <source>
        <dbReference type="Pfam" id="PF21771"/>
    </source>
</evidence>
<evidence type="ECO:0000313" key="5">
    <source>
        <dbReference type="Proteomes" id="UP000015101"/>
    </source>
</evidence>
<organism evidence="4 5">
    <name type="scientific">Helobdella robusta</name>
    <name type="common">Californian leech</name>
    <dbReference type="NCBI Taxonomy" id="6412"/>
    <lineage>
        <taxon>Eukaryota</taxon>
        <taxon>Metazoa</taxon>
        <taxon>Spiralia</taxon>
        <taxon>Lophotrochozoa</taxon>
        <taxon>Annelida</taxon>
        <taxon>Clitellata</taxon>
        <taxon>Hirudinea</taxon>
        <taxon>Rhynchobdellida</taxon>
        <taxon>Glossiphoniidae</taxon>
        <taxon>Helobdella</taxon>
    </lineage>
</organism>
<dbReference type="HOGENOM" id="CLU_1275040_0_0_1"/>
<dbReference type="KEGG" id="hro:HELRODRAFT_75019"/>
<reference evidence="3 5" key="2">
    <citation type="journal article" date="2013" name="Nature">
        <title>Insights into bilaterian evolution from three spiralian genomes.</title>
        <authorList>
            <person name="Simakov O."/>
            <person name="Marletaz F."/>
            <person name="Cho S.J."/>
            <person name="Edsinger-Gonzales E."/>
            <person name="Havlak P."/>
            <person name="Hellsten U."/>
            <person name="Kuo D.H."/>
            <person name="Larsson T."/>
            <person name="Lv J."/>
            <person name="Arendt D."/>
            <person name="Savage R."/>
            <person name="Osoegawa K."/>
            <person name="de Jong P."/>
            <person name="Grimwood J."/>
            <person name="Chapman J.A."/>
            <person name="Shapiro H."/>
            <person name="Aerts A."/>
            <person name="Otillar R.P."/>
            <person name="Terry A.Y."/>
            <person name="Boore J.L."/>
            <person name="Grigoriev I.V."/>
            <person name="Lindberg D.R."/>
            <person name="Seaver E.C."/>
            <person name="Weisblat D.A."/>
            <person name="Putnam N.H."/>
            <person name="Rokhsar D.S."/>
        </authorList>
    </citation>
    <scope>NUCLEOTIDE SEQUENCE</scope>
</reference>